<dbReference type="InterPro" id="IPR036291">
    <property type="entry name" value="NAD(P)-bd_dom_sf"/>
</dbReference>
<gene>
    <name evidence="2" type="ORF">FHS16_001888</name>
</gene>
<keyword evidence="3" id="KW-1185">Reference proteome</keyword>
<dbReference type="RefSeq" id="WP_183561158.1">
    <property type="nucleotide sequence ID" value="NZ_CBCSLB010000008.1"/>
</dbReference>
<comment type="caution">
    <text evidence="2">The sequence shown here is derived from an EMBL/GenBank/DDBJ whole genome shotgun (WGS) entry which is preliminary data.</text>
</comment>
<protein>
    <submittedName>
        <fullName evidence="2">Putative dehydrogenase</fullName>
    </submittedName>
</protein>
<dbReference type="Proteomes" id="UP000518605">
    <property type="component" value="Unassembled WGS sequence"/>
</dbReference>
<proteinExistence type="predicted"/>
<dbReference type="SUPFAM" id="SSF51735">
    <property type="entry name" value="NAD(P)-binding Rossmann-fold domains"/>
    <property type="match status" value="1"/>
</dbReference>
<dbReference type="AlphaFoldDB" id="A0A7W5GAD6"/>
<reference evidence="2 3" key="1">
    <citation type="submission" date="2020-08" db="EMBL/GenBank/DDBJ databases">
        <title>Genomic Encyclopedia of Type Strains, Phase III (KMG-III): the genomes of soil and plant-associated and newly described type strains.</title>
        <authorList>
            <person name="Whitman W."/>
        </authorList>
    </citation>
    <scope>NUCLEOTIDE SEQUENCE [LARGE SCALE GENOMIC DNA]</scope>
    <source>
        <strain evidence="2 3">CECT 8234</strain>
    </source>
</reference>
<dbReference type="Pfam" id="PF01408">
    <property type="entry name" value="GFO_IDH_MocA"/>
    <property type="match status" value="1"/>
</dbReference>
<dbReference type="EMBL" id="JACHXW010000004">
    <property type="protein sequence ID" value="MBB3151842.1"/>
    <property type="molecule type" value="Genomic_DNA"/>
</dbReference>
<accession>A0A7W5GAD6</accession>
<sequence length="97" mass="10605">MHNELELKVAVLGAGAIANEHFDAIQATDGLCACAVADVQWDRASEMAKQHGVNAYLDYREMIRIEQPDIAVIALPHFLHKESALFAAEHGCHLLLG</sequence>
<dbReference type="Gene3D" id="3.40.50.720">
    <property type="entry name" value="NAD(P)-binding Rossmann-like Domain"/>
    <property type="match status" value="1"/>
</dbReference>
<evidence type="ECO:0000259" key="1">
    <source>
        <dbReference type="Pfam" id="PF01408"/>
    </source>
</evidence>
<dbReference type="PANTHER" id="PTHR43249:SF1">
    <property type="entry name" value="D-GLUCOSIDE 3-DEHYDROGENASE"/>
    <property type="match status" value="1"/>
</dbReference>
<dbReference type="InterPro" id="IPR052515">
    <property type="entry name" value="Gfo/Idh/MocA_Oxidoreductase"/>
</dbReference>
<dbReference type="InterPro" id="IPR000683">
    <property type="entry name" value="Gfo/Idh/MocA-like_OxRdtase_N"/>
</dbReference>
<dbReference type="PANTHER" id="PTHR43249">
    <property type="entry name" value="UDP-N-ACETYL-2-AMINO-2-DEOXY-D-GLUCURONATE OXIDASE"/>
    <property type="match status" value="1"/>
</dbReference>
<feature type="domain" description="Gfo/Idh/MocA-like oxidoreductase N-terminal" evidence="1">
    <location>
        <begin position="7"/>
        <end position="96"/>
    </location>
</feature>
<dbReference type="GO" id="GO:0000166">
    <property type="term" value="F:nucleotide binding"/>
    <property type="evidence" value="ECO:0007669"/>
    <property type="project" value="InterPro"/>
</dbReference>
<evidence type="ECO:0000313" key="3">
    <source>
        <dbReference type="Proteomes" id="UP000518605"/>
    </source>
</evidence>
<organism evidence="2 3">
    <name type="scientific">Paenibacillus endophyticus</name>
    <dbReference type="NCBI Taxonomy" id="1294268"/>
    <lineage>
        <taxon>Bacteria</taxon>
        <taxon>Bacillati</taxon>
        <taxon>Bacillota</taxon>
        <taxon>Bacilli</taxon>
        <taxon>Bacillales</taxon>
        <taxon>Paenibacillaceae</taxon>
        <taxon>Paenibacillus</taxon>
    </lineage>
</organism>
<name>A0A7W5GAD6_9BACL</name>
<evidence type="ECO:0000313" key="2">
    <source>
        <dbReference type="EMBL" id="MBB3151842.1"/>
    </source>
</evidence>